<accession>A0A7Y0EI83</accession>
<keyword evidence="1" id="KW-0812">Transmembrane</keyword>
<feature type="transmembrane region" description="Helical" evidence="1">
    <location>
        <begin position="76"/>
        <end position="97"/>
    </location>
</feature>
<dbReference type="EMBL" id="JABBNI010000027">
    <property type="protein sequence ID" value="NMM63954.1"/>
    <property type="molecule type" value="Genomic_DNA"/>
</dbReference>
<keyword evidence="1" id="KW-0472">Membrane</keyword>
<gene>
    <name evidence="2" type="ORF">HBE96_14975</name>
</gene>
<keyword evidence="3" id="KW-1185">Reference proteome</keyword>
<organism evidence="2 3">
    <name type="scientific">Clostridium muellerianum</name>
    <dbReference type="NCBI Taxonomy" id="2716538"/>
    <lineage>
        <taxon>Bacteria</taxon>
        <taxon>Bacillati</taxon>
        <taxon>Bacillota</taxon>
        <taxon>Clostridia</taxon>
        <taxon>Eubacteriales</taxon>
        <taxon>Clostridiaceae</taxon>
        <taxon>Clostridium</taxon>
    </lineage>
</organism>
<dbReference type="AlphaFoldDB" id="A0A7Y0EI83"/>
<evidence type="ECO:0000313" key="3">
    <source>
        <dbReference type="Proteomes" id="UP000537131"/>
    </source>
</evidence>
<comment type="caution">
    <text evidence="2">The sequence shown here is derived from an EMBL/GenBank/DDBJ whole genome shotgun (WGS) entry which is preliminary data.</text>
</comment>
<reference evidence="2 3" key="1">
    <citation type="submission" date="2020-06" db="EMBL/GenBank/DDBJ databases">
        <title>Complete Genome Sequence of Clostridium muelleri sp. nov. P21T, an Acid-Alcohol Producing Acetogen Isolated from Old Hay.</title>
        <authorList>
            <person name="Duncan K.E."/>
            <person name="Tanner R.S."/>
        </authorList>
    </citation>
    <scope>NUCLEOTIDE SEQUENCE [LARGE SCALE GENOMIC DNA]</scope>
    <source>
        <strain evidence="2 3">P21</strain>
    </source>
</reference>
<feature type="transmembrane region" description="Helical" evidence="1">
    <location>
        <begin position="45"/>
        <end position="64"/>
    </location>
</feature>
<evidence type="ECO:0000313" key="2">
    <source>
        <dbReference type="EMBL" id="NMM63954.1"/>
    </source>
</evidence>
<sequence length="98" mass="10993">MNIDFFIKLAKKVPGIISSIIPLTILLFIFNAIKIPILEPFHGLIFFISPLLGIAGWFLCRLAAKKWENSFFKVGSIINLIMVVVNVFIIICAGIIFL</sequence>
<keyword evidence="1" id="KW-1133">Transmembrane helix</keyword>
<protein>
    <submittedName>
        <fullName evidence="2">Uncharacterized protein</fullName>
    </submittedName>
</protein>
<dbReference type="RefSeq" id="WP_169298547.1">
    <property type="nucleotide sequence ID" value="NZ_JABBNI010000027.1"/>
</dbReference>
<proteinExistence type="predicted"/>
<evidence type="ECO:0000256" key="1">
    <source>
        <dbReference type="SAM" id="Phobius"/>
    </source>
</evidence>
<feature type="transmembrane region" description="Helical" evidence="1">
    <location>
        <begin position="12"/>
        <end position="33"/>
    </location>
</feature>
<name>A0A7Y0EI83_9CLOT</name>
<dbReference type="Proteomes" id="UP000537131">
    <property type="component" value="Unassembled WGS sequence"/>
</dbReference>